<proteinExistence type="predicted"/>
<reference evidence="1 2" key="1">
    <citation type="submission" date="2018-01" db="EMBL/GenBank/DDBJ databases">
        <title>Draft genome sequence of Jiangella sp. GTF31.</title>
        <authorList>
            <person name="Sahin N."/>
            <person name="Ay H."/>
            <person name="Saygin H."/>
        </authorList>
    </citation>
    <scope>NUCLEOTIDE SEQUENCE [LARGE SCALE GENOMIC DNA]</scope>
    <source>
        <strain evidence="1 2">GTF31</strain>
    </source>
</reference>
<dbReference type="SUPFAM" id="SSF141694">
    <property type="entry name" value="AF2212/PG0164-like"/>
    <property type="match status" value="1"/>
</dbReference>
<dbReference type="EMBL" id="POTW01000070">
    <property type="protein sequence ID" value="PZF80962.1"/>
    <property type="molecule type" value="Genomic_DNA"/>
</dbReference>
<gene>
    <name evidence="1" type="ORF">C1I92_23275</name>
</gene>
<evidence type="ECO:0000313" key="2">
    <source>
        <dbReference type="Proteomes" id="UP000248764"/>
    </source>
</evidence>
<dbReference type="AlphaFoldDB" id="A0A2W2B4N0"/>
<dbReference type="Pfam" id="PF08922">
    <property type="entry name" value="DUF1905"/>
    <property type="match status" value="1"/>
</dbReference>
<dbReference type="InterPro" id="IPR015018">
    <property type="entry name" value="DUF1905"/>
</dbReference>
<organism evidence="1 2">
    <name type="scientific">Jiangella anatolica</name>
    <dbReference type="NCBI Taxonomy" id="2670374"/>
    <lineage>
        <taxon>Bacteria</taxon>
        <taxon>Bacillati</taxon>
        <taxon>Actinomycetota</taxon>
        <taxon>Actinomycetes</taxon>
        <taxon>Jiangellales</taxon>
        <taxon>Jiangellaceae</taxon>
        <taxon>Jiangella</taxon>
    </lineage>
</organism>
<dbReference type="InterPro" id="IPR037079">
    <property type="entry name" value="AF2212/PG0164-like_sf"/>
</dbReference>
<dbReference type="Gene3D" id="2.40.30.100">
    <property type="entry name" value="AF2212/PG0164-like"/>
    <property type="match status" value="1"/>
</dbReference>
<keyword evidence="2" id="KW-1185">Reference proteome</keyword>
<comment type="caution">
    <text evidence="1">The sequence shown here is derived from an EMBL/GenBank/DDBJ whole genome shotgun (WGS) entry which is preliminary data.</text>
</comment>
<name>A0A2W2B4N0_9ACTN</name>
<evidence type="ECO:0000313" key="1">
    <source>
        <dbReference type="EMBL" id="PZF80962.1"/>
    </source>
</evidence>
<sequence>MELEFTGEIWHWRGPAPFHFVTVPADESAELAEAAAMVSYGWGMIPVRARIGGTDWTTSLFPKDGGYVVPLKDVVRRGEDLHVGDVVTITLFVEV</sequence>
<dbReference type="RefSeq" id="WP_111257040.1">
    <property type="nucleotide sequence ID" value="NZ_POTW01000070.1"/>
</dbReference>
<protein>
    <submittedName>
        <fullName evidence="1">DUF1905 domain-containing protein</fullName>
    </submittedName>
</protein>
<dbReference type="Proteomes" id="UP000248764">
    <property type="component" value="Unassembled WGS sequence"/>
</dbReference>
<accession>A0A2W2B4N0</accession>